<dbReference type="Pfam" id="PF03055">
    <property type="entry name" value="RPE65"/>
    <property type="match status" value="1"/>
</dbReference>
<evidence type="ECO:0000313" key="8">
    <source>
        <dbReference type="Proteomes" id="UP001151518"/>
    </source>
</evidence>
<comment type="caution">
    <text evidence="7">The sequence shown here is derived from an EMBL/GenBank/DDBJ whole genome shotgun (WGS) entry which is preliminary data.</text>
</comment>
<feature type="compositionally biased region" description="Low complexity" evidence="6">
    <location>
        <begin position="1"/>
        <end position="13"/>
    </location>
</feature>
<evidence type="ECO:0000256" key="3">
    <source>
        <dbReference type="ARBA" id="ARBA00023002"/>
    </source>
</evidence>
<evidence type="ECO:0000256" key="2">
    <source>
        <dbReference type="ARBA" id="ARBA00022723"/>
    </source>
</evidence>
<feature type="binding site" evidence="5">
    <location>
        <position position="475"/>
    </location>
    <ligand>
        <name>Fe cation</name>
        <dbReference type="ChEBI" id="CHEBI:24875"/>
        <note>catalytic</note>
    </ligand>
</feature>
<feature type="region of interest" description="Disordered" evidence="6">
    <location>
        <begin position="214"/>
        <end position="243"/>
    </location>
</feature>
<keyword evidence="4 5" id="KW-0408">Iron</keyword>
<feature type="compositionally biased region" description="Acidic residues" evidence="6">
    <location>
        <begin position="234"/>
        <end position="243"/>
    </location>
</feature>
<feature type="compositionally biased region" description="Low complexity" evidence="6">
    <location>
        <begin position="135"/>
        <end position="158"/>
    </location>
</feature>
<dbReference type="GO" id="GO:0010436">
    <property type="term" value="F:carotenoid dioxygenase activity"/>
    <property type="evidence" value="ECO:0007669"/>
    <property type="project" value="TreeGrafter"/>
</dbReference>
<dbReference type="AlphaFoldDB" id="A0A9W8G661"/>
<evidence type="ECO:0000256" key="5">
    <source>
        <dbReference type="PIRSR" id="PIRSR604294-1"/>
    </source>
</evidence>
<evidence type="ECO:0000256" key="1">
    <source>
        <dbReference type="ARBA" id="ARBA00006787"/>
    </source>
</evidence>
<feature type="binding site" evidence="5">
    <location>
        <position position="593"/>
    </location>
    <ligand>
        <name>Fe cation</name>
        <dbReference type="ChEBI" id="CHEBI:24875"/>
        <note>catalytic</note>
    </ligand>
</feature>
<feature type="compositionally biased region" description="Low complexity" evidence="6">
    <location>
        <begin position="218"/>
        <end position="230"/>
    </location>
</feature>
<feature type="binding site" evidence="5">
    <location>
        <position position="802"/>
    </location>
    <ligand>
        <name>Fe cation</name>
        <dbReference type="ChEBI" id="CHEBI:24875"/>
        <note>catalytic</note>
    </ligand>
</feature>
<reference evidence="7" key="1">
    <citation type="submission" date="2022-07" db="EMBL/GenBank/DDBJ databases">
        <title>Phylogenomic reconstructions and comparative analyses of Kickxellomycotina fungi.</title>
        <authorList>
            <person name="Reynolds N.K."/>
            <person name="Stajich J.E."/>
            <person name="Barry K."/>
            <person name="Grigoriev I.V."/>
            <person name="Crous P."/>
            <person name="Smith M.E."/>
        </authorList>
    </citation>
    <scope>NUCLEOTIDE SEQUENCE</scope>
    <source>
        <strain evidence="7">NRRL 3115</strain>
    </source>
</reference>
<feature type="compositionally biased region" description="Polar residues" evidence="6">
    <location>
        <begin position="171"/>
        <end position="184"/>
    </location>
</feature>
<sequence>MDNSKPSSSSKTSSAEDAQEQRKSEEQRSTIPPAADSTTDIAVEVKPQSDSAVPETEDAPLLADATENTPDSVAADIGDEATKHSVSHAEKNNKGANADATSDSEDFGNDEQQLVNVMAGRLQEISVLDGEGEEPGPSSGKTQVAYASAGSQEGQSSARIGKPPLSPTGIVRTSSKSPATSHPLQTGEPESISAALLPREGSLDGTDRTAFAQPLRNSASPRSSASASKAPQVDIEEASEDDPLEAYEEQQQRLFRIAEQRRLHREQIAQKCLPSEDIETMRSGLYNARESPTPTELRILNGSFPEGLRGSLFMVGPGRLDINYNVQGELEQTTRSFTFGNLMDALPLLTKISFDPNAKKIVHRSRLVAKQLASRIQMEHGINAKQPGALYLSDTNQTFLNKFIPRPTYHSMPEGECCSQGIQLFVPLEGSSQTVVCTNHTGALQNIDPTDLRPRSVVEIKEINRAFRCSLSSPHMQYDSDTREHFAVLQDVGFRSTTYSVVAFSEAQPGGYRLATFVAAASVLHSFAVTKDYVIVPVYPYEVPIGSPAYRWGDSLLETLAFDRTRPALFHVISREYRRVHCVYRAPAFFALHQINAVQDADQVSVDCVAYEDDTILRRLRIDSLRKASESFAIPSAQLRRYRLQGITVEAQRYAGASRAAQLPQAQPMVLRSEPAELVCVSPAVSSKPYAFVYGVAHKERLQRAGGSSAYQQPIGSTMYNCIVKLSVADASEAPRVWARKHCYPSEPVFVPRSNREDDGYLVSVFFDSMRITSCLLVLDAATFEELMIAQLPATVPLSFGHAKFAI</sequence>
<dbReference type="OrthoDB" id="407010at2759"/>
<evidence type="ECO:0000256" key="6">
    <source>
        <dbReference type="SAM" id="MobiDB-lite"/>
    </source>
</evidence>
<dbReference type="PANTHER" id="PTHR10543:SF24">
    <property type="entry name" value="CAROTENOID ISOMEROOXYGENASE"/>
    <property type="match status" value="1"/>
</dbReference>
<evidence type="ECO:0000256" key="4">
    <source>
        <dbReference type="ARBA" id="ARBA00023004"/>
    </source>
</evidence>
<proteinExistence type="inferred from homology"/>
<protein>
    <submittedName>
        <fullName evidence="7">Uncharacterized protein</fullName>
    </submittedName>
</protein>
<comment type="similarity">
    <text evidence="1">Belongs to the carotenoid oxygenase family.</text>
</comment>
<feature type="region of interest" description="Disordered" evidence="6">
    <location>
        <begin position="1"/>
        <end position="191"/>
    </location>
</feature>
<feature type="compositionally biased region" description="Basic and acidic residues" evidence="6">
    <location>
        <begin position="80"/>
        <end position="93"/>
    </location>
</feature>
<gene>
    <name evidence="7" type="ORF">GGI25_004075</name>
</gene>
<organism evidence="7 8">
    <name type="scientific">Coemansia spiralis</name>
    <dbReference type="NCBI Taxonomy" id="417178"/>
    <lineage>
        <taxon>Eukaryota</taxon>
        <taxon>Fungi</taxon>
        <taxon>Fungi incertae sedis</taxon>
        <taxon>Zoopagomycota</taxon>
        <taxon>Kickxellomycotina</taxon>
        <taxon>Kickxellomycetes</taxon>
        <taxon>Kickxellales</taxon>
        <taxon>Kickxellaceae</taxon>
        <taxon>Coemansia</taxon>
    </lineage>
</organism>
<dbReference type="Proteomes" id="UP001151518">
    <property type="component" value="Unassembled WGS sequence"/>
</dbReference>
<keyword evidence="2 5" id="KW-0479">Metal-binding</keyword>
<feature type="compositionally biased region" description="Basic and acidic residues" evidence="6">
    <location>
        <begin position="19"/>
        <end position="28"/>
    </location>
</feature>
<keyword evidence="3" id="KW-0560">Oxidoreductase</keyword>
<accession>A0A9W8G661</accession>
<dbReference type="InterPro" id="IPR004294">
    <property type="entry name" value="Carotenoid_Oase"/>
</dbReference>
<feature type="binding site" evidence="5">
    <location>
        <position position="525"/>
    </location>
    <ligand>
        <name>Fe cation</name>
        <dbReference type="ChEBI" id="CHEBI:24875"/>
        <note>catalytic</note>
    </ligand>
</feature>
<evidence type="ECO:0000313" key="7">
    <source>
        <dbReference type="EMBL" id="KAJ2675235.1"/>
    </source>
</evidence>
<comment type="cofactor">
    <cofactor evidence="5">
        <name>Fe(2+)</name>
        <dbReference type="ChEBI" id="CHEBI:29033"/>
    </cofactor>
    <text evidence="5">Binds 1 Fe(2+) ion per subunit.</text>
</comment>
<dbReference type="GO" id="GO:0046872">
    <property type="term" value="F:metal ion binding"/>
    <property type="evidence" value="ECO:0007669"/>
    <property type="project" value="UniProtKB-KW"/>
</dbReference>
<dbReference type="PANTHER" id="PTHR10543">
    <property type="entry name" value="BETA-CAROTENE DIOXYGENASE"/>
    <property type="match status" value="1"/>
</dbReference>
<dbReference type="GO" id="GO:0016121">
    <property type="term" value="P:carotene catabolic process"/>
    <property type="evidence" value="ECO:0007669"/>
    <property type="project" value="TreeGrafter"/>
</dbReference>
<name>A0A9W8G661_9FUNG</name>
<dbReference type="EMBL" id="JANBTW010000050">
    <property type="protein sequence ID" value="KAJ2675235.1"/>
    <property type="molecule type" value="Genomic_DNA"/>
</dbReference>